<comment type="similarity">
    <text evidence="6">Belongs to the THI4 family.</text>
</comment>
<dbReference type="EC" id="2.4.2.59" evidence="6"/>
<dbReference type="PANTHER" id="PTHR43422:SF3">
    <property type="entry name" value="THIAMINE THIAZOLE SYNTHASE"/>
    <property type="match status" value="1"/>
</dbReference>
<dbReference type="GO" id="GO:0005506">
    <property type="term" value="F:iron ion binding"/>
    <property type="evidence" value="ECO:0007669"/>
    <property type="project" value="UniProtKB-UniRule"/>
</dbReference>
<reference evidence="8" key="1">
    <citation type="submission" date="2007-10" db="EMBL/GenBank/DDBJ databases">
        <title>Complete sequence of chromosome of Desulforudis audaxviator MP104C.</title>
        <authorList>
            <person name="Copeland A."/>
            <person name="Lucas S."/>
            <person name="Lapidus A."/>
            <person name="Barry K."/>
            <person name="Glavina del Rio T."/>
            <person name="Dalin E."/>
            <person name="Tice H."/>
            <person name="Bruce D."/>
            <person name="Pitluck S."/>
            <person name="Lowry S.R."/>
            <person name="Larimer F."/>
            <person name="Land M.L."/>
            <person name="Hauser L."/>
            <person name="Kyrpides N."/>
            <person name="Ivanova N.N."/>
            <person name="Richardson P."/>
        </authorList>
    </citation>
    <scope>NUCLEOTIDE SEQUENCE [LARGE SCALE GENOMIC DNA]</scope>
    <source>
        <strain evidence="8">MP104C</strain>
    </source>
</reference>
<evidence type="ECO:0000256" key="1">
    <source>
        <dbReference type="ARBA" id="ARBA00022679"/>
    </source>
</evidence>
<dbReference type="RefSeq" id="WP_012301958.1">
    <property type="nucleotide sequence ID" value="NC_010424.1"/>
</dbReference>
<dbReference type="OrthoDB" id="9806565at2"/>
<comment type="caution">
    <text evidence="6">Lacks conserved residue(s) required for the propagation of feature annotation.</text>
</comment>
<gene>
    <name evidence="6" type="primary">thi4</name>
    <name evidence="7" type="ordered locus">Daud_0859</name>
</gene>
<feature type="binding site" description="in other chain" evidence="6">
    <location>
        <position position="224"/>
    </location>
    <ligand>
        <name>NAD(+)</name>
        <dbReference type="ChEBI" id="CHEBI:57540"/>
        <note>ligand shared between two adjacent protomers</note>
    </ligand>
</feature>
<dbReference type="STRING" id="477974.Daud_0859"/>
<accession>B1I303</accession>
<dbReference type="AlphaFoldDB" id="B1I303"/>
<dbReference type="Gene3D" id="3.50.50.60">
    <property type="entry name" value="FAD/NAD(P)-binding domain"/>
    <property type="match status" value="1"/>
</dbReference>
<dbReference type="GO" id="GO:0052837">
    <property type="term" value="P:thiazole biosynthetic process"/>
    <property type="evidence" value="ECO:0007669"/>
    <property type="project" value="UniProtKB-UniRule"/>
</dbReference>
<dbReference type="EMBL" id="CP000860">
    <property type="protein sequence ID" value="ACA59372.1"/>
    <property type="molecule type" value="Genomic_DNA"/>
</dbReference>
<feature type="binding site" description="in other chain" evidence="6">
    <location>
        <position position="173"/>
    </location>
    <ligand>
        <name>NAD(+)</name>
        <dbReference type="ChEBI" id="CHEBI:57540"/>
        <note>ligand shared between two adjacent protomers</note>
    </ligand>
</feature>
<organism evidence="7 8">
    <name type="scientific">Desulforudis audaxviator (strain MP104C)</name>
    <dbReference type="NCBI Taxonomy" id="477974"/>
    <lineage>
        <taxon>Bacteria</taxon>
        <taxon>Bacillati</taxon>
        <taxon>Bacillota</taxon>
        <taxon>Clostridia</taxon>
        <taxon>Thermoanaerobacterales</taxon>
        <taxon>Candidatus Desulforudaceae</taxon>
        <taxon>Candidatus Desulforudis</taxon>
    </lineage>
</organism>
<dbReference type="PANTHER" id="PTHR43422">
    <property type="entry name" value="THIAMINE THIAZOLE SYNTHASE"/>
    <property type="match status" value="1"/>
</dbReference>
<evidence type="ECO:0000256" key="6">
    <source>
        <dbReference type="HAMAP-Rule" id="MF_00304"/>
    </source>
</evidence>
<evidence type="ECO:0000256" key="3">
    <source>
        <dbReference type="ARBA" id="ARBA00022977"/>
    </source>
</evidence>
<keyword evidence="1 6" id="KW-0808">Transferase</keyword>
<evidence type="ECO:0000313" key="7">
    <source>
        <dbReference type="EMBL" id="ACA59372.1"/>
    </source>
</evidence>
<feature type="binding site" description="in other chain" evidence="6">
    <location>
        <begin position="55"/>
        <end position="56"/>
    </location>
    <ligand>
        <name>NAD(+)</name>
        <dbReference type="ChEBI" id="CHEBI:57540"/>
        <note>ligand shared between two adjacent protomers</note>
    </ligand>
</feature>
<keyword evidence="4 6" id="KW-0408">Iron</keyword>
<dbReference type="KEGG" id="dau:Daud_0859"/>
<dbReference type="NCBIfam" id="TIGR00292">
    <property type="entry name" value="sulfide-dependent adenosine diphosphate thiazole synthase"/>
    <property type="match status" value="1"/>
</dbReference>
<sequence length="259" mass="27735">MKLDETIISRAIIESYVTRLLSCLEVDVEIVGGGPSGLTAAYYLARAGLKTTVYERKLSVGGGMWGGAAMMNEIVFQETARPVFEEFGVTIKKYRDNYYTASSVECVAALTLGACRAGANIMNLLTVEDVVLHNNRVSGLVLNWSAVEISGLHVDPIATRSKFVVDATGHDVSVVGVLARKAGVQLDTPSGKVQGEKPMWADLGEAQIMENTSEIFPGLYVVGMAANAVHGGYRMGAVFGGMVLSGRRVAEMIIDRLKV</sequence>
<feature type="binding site" evidence="6">
    <location>
        <begin position="153"/>
        <end position="155"/>
    </location>
    <ligand>
        <name>NAD(+)</name>
        <dbReference type="ChEBI" id="CHEBI:57540"/>
        <note>ligand shared between two adjacent protomers</note>
    </ligand>
</feature>
<feature type="binding site" description="in other chain" evidence="6">
    <location>
        <position position="36"/>
    </location>
    <ligand>
        <name>NAD(+)</name>
        <dbReference type="ChEBI" id="CHEBI:57540"/>
        <note>ligand shared between two adjacent protomers</note>
    </ligand>
</feature>
<reference evidence="7 8" key="2">
    <citation type="journal article" date="2008" name="Science">
        <title>Environmental genomics reveals a single-species ecosystem deep within Earth.</title>
        <authorList>
            <person name="Chivian D."/>
            <person name="Brodie E.L."/>
            <person name="Alm E.J."/>
            <person name="Culley D.E."/>
            <person name="Dehal P.S."/>
            <person name="Desantis T.Z."/>
            <person name="Gihring T.M."/>
            <person name="Lapidus A."/>
            <person name="Lin L.H."/>
            <person name="Lowry S.R."/>
            <person name="Moser D.P."/>
            <person name="Richardson P.M."/>
            <person name="Southam G."/>
            <person name="Wanger G."/>
            <person name="Pratt L.M."/>
            <person name="Andersen G.L."/>
            <person name="Hazen T.C."/>
            <person name="Brockman F.J."/>
            <person name="Arkin A.P."/>
            <person name="Onstott T.C."/>
        </authorList>
    </citation>
    <scope>NUCLEOTIDE SEQUENCE [LARGE SCALE GENOMIC DNA]</scope>
    <source>
        <strain evidence="7 8">MP104C</strain>
    </source>
</reference>
<dbReference type="Pfam" id="PF01946">
    <property type="entry name" value="Thi4"/>
    <property type="match status" value="1"/>
</dbReference>
<dbReference type="eggNOG" id="COG1635">
    <property type="taxonomic scope" value="Bacteria"/>
</dbReference>
<dbReference type="InterPro" id="IPR022828">
    <property type="entry name" value="Thi4_prok"/>
</dbReference>
<protein>
    <recommendedName>
        <fullName evidence="6">Thiamine thiazole synthase</fullName>
        <ecNumber evidence="6">2.4.2.59</ecNumber>
    </recommendedName>
</protein>
<dbReference type="GO" id="GO:0009229">
    <property type="term" value="P:thiamine diphosphate biosynthetic process"/>
    <property type="evidence" value="ECO:0007669"/>
    <property type="project" value="UniProtKB-UniRule"/>
</dbReference>
<evidence type="ECO:0000256" key="4">
    <source>
        <dbReference type="ARBA" id="ARBA00023004"/>
    </source>
</evidence>
<feature type="binding site" evidence="6">
    <location>
        <position position="155"/>
    </location>
    <ligand>
        <name>Fe cation</name>
        <dbReference type="ChEBI" id="CHEBI:24875"/>
        <note>ligand shared between two adjacent protomers</note>
    </ligand>
</feature>
<keyword evidence="5 6" id="KW-0520">NAD</keyword>
<name>B1I303_DESAP</name>
<keyword evidence="8" id="KW-1185">Reference proteome</keyword>
<feature type="binding site" evidence="6">
    <location>
        <position position="234"/>
    </location>
    <ligand>
        <name>glycine</name>
        <dbReference type="ChEBI" id="CHEBI:57305"/>
    </ligand>
</feature>
<evidence type="ECO:0000256" key="2">
    <source>
        <dbReference type="ARBA" id="ARBA00022723"/>
    </source>
</evidence>
<keyword evidence="3 6" id="KW-0784">Thiamine biosynthesis</keyword>
<feature type="binding site" description="in other chain" evidence="6">
    <location>
        <position position="63"/>
    </location>
    <ligand>
        <name>NAD(+)</name>
        <dbReference type="ChEBI" id="CHEBI:57540"/>
        <note>ligand shared between two adjacent protomers</note>
    </ligand>
</feature>
<feature type="binding site" description="in other chain" evidence="6">
    <location>
        <position position="127"/>
    </location>
    <ligand>
        <name>NAD(+)</name>
        <dbReference type="ChEBI" id="CHEBI:57540"/>
        <note>ligand shared between two adjacent protomers</note>
    </ligand>
</feature>
<dbReference type="HAMAP" id="MF_00304">
    <property type="entry name" value="Thi4"/>
    <property type="match status" value="1"/>
</dbReference>
<evidence type="ECO:0000256" key="5">
    <source>
        <dbReference type="ARBA" id="ARBA00023027"/>
    </source>
</evidence>
<comment type="catalytic activity">
    <reaction evidence="6">
        <text>hydrogen sulfide + glycine + NAD(+) = ADP-5-ethyl-4-methylthiazole-2-carboxylate + nicotinamide + 3 H2O + H(+)</text>
        <dbReference type="Rhea" id="RHEA:55704"/>
        <dbReference type="ChEBI" id="CHEBI:15377"/>
        <dbReference type="ChEBI" id="CHEBI:15378"/>
        <dbReference type="ChEBI" id="CHEBI:17154"/>
        <dbReference type="ChEBI" id="CHEBI:29919"/>
        <dbReference type="ChEBI" id="CHEBI:57305"/>
        <dbReference type="ChEBI" id="CHEBI:57540"/>
        <dbReference type="ChEBI" id="CHEBI:139151"/>
        <dbReference type="EC" id="2.4.2.59"/>
    </reaction>
</comment>
<feature type="binding site" description="in other chain" evidence="6">
    <location>
        <position position="170"/>
    </location>
    <ligand>
        <name>Fe cation</name>
        <dbReference type="ChEBI" id="CHEBI:24875"/>
        <note>ligand shared between two adjacent protomers</note>
    </ligand>
</feature>
<dbReference type="InterPro" id="IPR002922">
    <property type="entry name" value="Thi4_fam"/>
</dbReference>
<comment type="cofactor">
    <cofactor evidence="6">
        <name>Fe(2+)</name>
        <dbReference type="ChEBI" id="CHEBI:29033"/>
    </cofactor>
</comment>
<evidence type="ECO:0000313" key="8">
    <source>
        <dbReference type="Proteomes" id="UP000008544"/>
    </source>
</evidence>
<keyword evidence="2 6" id="KW-0479">Metal-binding</keyword>
<proteinExistence type="inferred from homology"/>
<dbReference type="HOGENOM" id="CLU_053727_2_0_9"/>
<comment type="function">
    <text evidence="6">Involved in the biosynthesis of the thiazole moiety of thiamine. Catalyzes the conversion of NAD and glycine to adenosine diphosphate 5-(2-hydroxyethyl)-4-methylthiazole-2-carboxylate (ADT), an adenylated thiazole intermediate, using free sulfide as a source of sulfur.</text>
</comment>
<dbReference type="PRINTS" id="PR00420">
    <property type="entry name" value="RNGMNOXGNASE"/>
</dbReference>
<dbReference type="GO" id="GO:0016763">
    <property type="term" value="F:pentosyltransferase activity"/>
    <property type="evidence" value="ECO:0007669"/>
    <property type="project" value="UniProtKB-UniRule"/>
</dbReference>
<dbReference type="Proteomes" id="UP000008544">
    <property type="component" value="Chromosome"/>
</dbReference>
<dbReference type="GO" id="GO:0009228">
    <property type="term" value="P:thiamine biosynthetic process"/>
    <property type="evidence" value="ECO:0007669"/>
    <property type="project" value="UniProtKB-KW"/>
</dbReference>
<dbReference type="UniPathway" id="UPA00060"/>
<comment type="pathway">
    <text evidence="6">Cofactor biosynthesis; thiamine diphosphate biosynthesis.</text>
</comment>
<dbReference type="SUPFAM" id="SSF51905">
    <property type="entry name" value="FAD/NAD(P)-binding domain"/>
    <property type="match status" value="1"/>
</dbReference>
<dbReference type="InterPro" id="IPR036188">
    <property type="entry name" value="FAD/NAD-bd_sf"/>
</dbReference>
<comment type="subunit">
    <text evidence="6">Homooctamer; tetramer of dimers.</text>
</comment>